<name>A0AAN6IV53_EXODE</name>
<gene>
    <name evidence="1" type="ORF">HRR80_003561</name>
</gene>
<sequence length="121" mass="13013">MSDNMSQAYTHLQQPLRCACETDAVVGRQLGRASATHEGIESVRLMRQDGPVMGRQNAYTTDTHDAPIVQGKIGQDSSAARKMKYTVMYNVPLSTPLHCMRPLKAAAGSPEGGGRPWGGSP</sequence>
<dbReference type="EMBL" id="JAJGCB010000005">
    <property type="protein sequence ID" value="KAJ8992459.1"/>
    <property type="molecule type" value="Genomic_DNA"/>
</dbReference>
<dbReference type="Proteomes" id="UP001161757">
    <property type="component" value="Unassembled WGS sequence"/>
</dbReference>
<proteinExistence type="predicted"/>
<accession>A0AAN6IV53</accession>
<dbReference type="AlphaFoldDB" id="A0AAN6IV53"/>
<organism evidence="1 2">
    <name type="scientific">Exophiala dermatitidis</name>
    <name type="common">Black yeast-like fungus</name>
    <name type="synonym">Wangiella dermatitidis</name>
    <dbReference type="NCBI Taxonomy" id="5970"/>
    <lineage>
        <taxon>Eukaryota</taxon>
        <taxon>Fungi</taxon>
        <taxon>Dikarya</taxon>
        <taxon>Ascomycota</taxon>
        <taxon>Pezizomycotina</taxon>
        <taxon>Eurotiomycetes</taxon>
        <taxon>Chaetothyriomycetidae</taxon>
        <taxon>Chaetothyriales</taxon>
        <taxon>Herpotrichiellaceae</taxon>
        <taxon>Exophiala</taxon>
    </lineage>
</organism>
<evidence type="ECO:0000313" key="2">
    <source>
        <dbReference type="Proteomes" id="UP001161757"/>
    </source>
</evidence>
<protein>
    <submittedName>
        <fullName evidence="1">Uncharacterized protein</fullName>
    </submittedName>
</protein>
<comment type="caution">
    <text evidence="1">The sequence shown here is derived from an EMBL/GenBank/DDBJ whole genome shotgun (WGS) entry which is preliminary data.</text>
</comment>
<reference evidence="1" key="1">
    <citation type="submission" date="2023-01" db="EMBL/GenBank/DDBJ databases">
        <title>Exophiala dermititidis isolated from Cystic Fibrosis Patient.</title>
        <authorList>
            <person name="Kurbessoian T."/>
            <person name="Crocker A."/>
            <person name="Murante D."/>
            <person name="Hogan D.A."/>
            <person name="Stajich J.E."/>
        </authorList>
    </citation>
    <scope>NUCLEOTIDE SEQUENCE</scope>
    <source>
        <strain evidence="1">Ex8</strain>
    </source>
</reference>
<evidence type="ECO:0000313" key="1">
    <source>
        <dbReference type="EMBL" id="KAJ8992459.1"/>
    </source>
</evidence>